<accession>A0A8J6FC05</accession>
<evidence type="ECO:0000313" key="2">
    <source>
        <dbReference type="EMBL" id="KAG9485252.1"/>
    </source>
</evidence>
<protein>
    <submittedName>
        <fullName evidence="2">Uncharacterized protein</fullName>
    </submittedName>
</protein>
<dbReference type="AlphaFoldDB" id="A0A8J6FC05"/>
<name>A0A8J6FC05_ELECQ</name>
<keyword evidence="3" id="KW-1185">Reference proteome</keyword>
<reference evidence="2" key="1">
    <citation type="thesis" date="2020" institute="ProQuest LLC" country="789 East Eisenhower Parkway, Ann Arbor, MI, USA">
        <title>Comparative Genomics and Chromosome Evolution.</title>
        <authorList>
            <person name="Mudd A.B."/>
        </authorList>
    </citation>
    <scope>NUCLEOTIDE SEQUENCE</scope>
    <source>
        <strain evidence="2">HN-11 Male</strain>
        <tissue evidence="2">Kidney and liver</tissue>
    </source>
</reference>
<sequence length="79" mass="8725">MSSFLKKAEKKAEETVKHGEHAAHDCAEKGKEHVKHGEHAVHDCVEKGKEMGKHVVDEGCKAAENACDDAAKKFEGWKK</sequence>
<dbReference type="OrthoDB" id="10546277at2759"/>
<dbReference type="EMBL" id="WNTK01000004">
    <property type="protein sequence ID" value="KAG9485252.1"/>
    <property type="molecule type" value="Genomic_DNA"/>
</dbReference>
<evidence type="ECO:0000313" key="3">
    <source>
        <dbReference type="Proteomes" id="UP000770717"/>
    </source>
</evidence>
<dbReference type="Proteomes" id="UP000770717">
    <property type="component" value="Unassembled WGS sequence"/>
</dbReference>
<gene>
    <name evidence="2" type="ORF">GDO78_008370</name>
</gene>
<feature type="region of interest" description="Disordered" evidence="1">
    <location>
        <begin position="1"/>
        <end position="37"/>
    </location>
</feature>
<organism evidence="2 3">
    <name type="scientific">Eleutherodactylus coqui</name>
    <name type="common">Puerto Rican coqui</name>
    <dbReference type="NCBI Taxonomy" id="57060"/>
    <lineage>
        <taxon>Eukaryota</taxon>
        <taxon>Metazoa</taxon>
        <taxon>Chordata</taxon>
        <taxon>Craniata</taxon>
        <taxon>Vertebrata</taxon>
        <taxon>Euteleostomi</taxon>
        <taxon>Amphibia</taxon>
        <taxon>Batrachia</taxon>
        <taxon>Anura</taxon>
        <taxon>Neobatrachia</taxon>
        <taxon>Hyloidea</taxon>
        <taxon>Eleutherodactylidae</taxon>
        <taxon>Eleutherodactylinae</taxon>
        <taxon>Eleutherodactylus</taxon>
        <taxon>Eleutherodactylus</taxon>
    </lineage>
</organism>
<comment type="caution">
    <text evidence="2">The sequence shown here is derived from an EMBL/GenBank/DDBJ whole genome shotgun (WGS) entry which is preliminary data.</text>
</comment>
<proteinExistence type="predicted"/>
<evidence type="ECO:0000256" key="1">
    <source>
        <dbReference type="SAM" id="MobiDB-lite"/>
    </source>
</evidence>